<keyword evidence="2" id="KW-1185">Reference proteome</keyword>
<protein>
    <recommendedName>
        <fullName evidence="3">DUF3447 domain-containing protein</fullName>
    </recommendedName>
</protein>
<dbReference type="Gene3D" id="1.25.40.20">
    <property type="entry name" value="Ankyrin repeat-containing domain"/>
    <property type="match status" value="1"/>
</dbReference>
<evidence type="ECO:0000313" key="1">
    <source>
        <dbReference type="EMBL" id="CAG9311005.1"/>
    </source>
</evidence>
<comment type="caution">
    <text evidence="1">The sequence shown here is derived from an EMBL/GenBank/DDBJ whole genome shotgun (WGS) entry which is preliminary data.</text>
</comment>
<accession>A0AAU9INE6</accession>
<name>A0AAU9INE6_9CILI</name>
<dbReference type="InterPro" id="IPR036770">
    <property type="entry name" value="Ankyrin_rpt-contain_sf"/>
</dbReference>
<reference evidence="1" key="1">
    <citation type="submission" date="2021-09" db="EMBL/GenBank/DDBJ databases">
        <authorList>
            <consortium name="AG Swart"/>
            <person name="Singh M."/>
            <person name="Singh A."/>
            <person name="Seah K."/>
            <person name="Emmerich C."/>
        </authorList>
    </citation>
    <scope>NUCLEOTIDE SEQUENCE</scope>
    <source>
        <strain evidence="1">ATCC30299</strain>
    </source>
</reference>
<organism evidence="1 2">
    <name type="scientific">Blepharisma stoltei</name>
    <dbReference type="NCBI Taxonomy" id="1481888"/>
    <lineage>
        <taxon>Eukaryota</taxon>
        <taxon>Sar</taxon>
        <taxon>Alveolata</taxon>
        <taxon>Ciliophora</taxon>
        <taxon>Postciliodesmatophora</taxon>
        <taxon>Heterotrichea</taxon>
        <taxon>Heterotrichida</taxon>
        <taxon>Blepharismidae</taxon>
        <taxon>Blepharisma</taxon>
    </lineage>
</organism>
<dbReference type="EMBL" id="CAJZBQ010000003">
    <property type="protein sequence ID" value="CAG9311005.1"/>
    <property type="molecule type" value="Genomic_DNA"/>
</dbReference>
<gene>
    <name evidence="1" type="ORF">BSTOLATCC_MIC2714</name>
</gene>
<sequence>MGCCSSNLKESQHQKFCIFMKECITRSDFKGIESLVRSSRGETWLDEKITIAKGLSLNALGFALWLGKIDIFVFLHTTFKADLLQCELILEKQSTSILEIICKQGYGELMDYYLPIYLENFHDNAHSKAVESLTIDLEKSKLYDYKPKGTYTPIQIACEKGYINILSSVHTFFKEYHYCPSQLDIDYQDEKTGENCALIACKQGNFSMIKFLHEVCSANFKAINRKNEGALQILAAASKKKPAQGLYTCFEYLVETVKVDVMYMYEETLLLTDNKAIIGYIENKLLSKGVRVKKVEIEAKIMGENASQANFSNDSIYLDLKKCLDNDDDKKSMPSSVFPVENDTGFCSSISII</sequence>
<dbReference type="AlphaFoldDB" id="A0AAU9INE6"/>
<evidence type="ECO:0000313" key="2">
    <source>
        <dbReference type="Proteomes" id="UP001162131"/>
    </source>
</evidence>
<proteinExistence type="predicted"/>
<evidence type="ECO:0008006" key="3">
    <source>
        <dbReference type="Google" id="ProtNLM"/>
    </source>
</evidence>
<dbReference type="SUPFAM" id="SSF48403">
    <property type="entry name" value="Ankyrin repeat"/>
    <property type="match status" value="1"/>
</dbReference>
<dbReference type="Proteomes" id="UP001162131">
    <property type="component" value="Unassembled WGS sequence"/>
</dbReference>